<feature type="non-terminal residue" evidence="1">
    <location>
        <position position="251"/>
    </location>
</feature>
<dbReference type="EMBL" id="KN823151">
    <property type="protein sequence ID" value="KIO21043.1"/>
    <property type="molecule type" value="Genomic_DNA"/>
</dbReference>
<dbReference type="Proteomes" id="UP000054248">
    <property type="component" value="Unassembled WGS sequence"/>
</dbReference>
<dbReference type="STRING" id="1051891.A0A0C3KHT1"/>
<dbReference type="AlphaFoldDB" id="A0A0C3KHT1"/>
<name>A0A0C3KHT1_9AGAM</name>
<proteinExistence type="predicted"/>
<keyword evidence="2" id="KW-1185">Reference proteome</keyword>
<reference evidence="1 2" key="1">
    <citation type="submission" date="2014-04" db="EMBL/GenBank/DDBJ databases">
        <authorList>
            <consortium name="DOE Joint Genome Institute"/>
            <person name="Kuo A."/>
            <person name="Girlanda M."/>
            <person name="Perotto S."/>
            <person name="Kohler A."/>
            <person name="Nagy L.G."/>
            <person name="Floudas D."/>
            <person name="Copeland A."/>
            <person name="Barry K.W."/>
            <person name="Cichocki N."/>
            <person name="Veneault-Fourrey C."/>
            <person name="LaButti K."/>
            <person name="Lindquist E.A."/>
            <person name="Lipzen A."/>
            <person name="Lundell T."/>
            <person name="Morin E."/>
            <person name="Murat C."/>
            <person name="Sun H."/>
            <person name="Tunlid A."/>
            <person name="Henrissat B."/>
            <person name="Grigoriev I.V."/>
            <person name="Hibbett D.S."/>
            <person name="Martin F."/>
            <person name="Nordberg H.P."/>
            <person name="Cantor M.N."/>
            <person name="Hua S.X."/>
        </authorList>
    </citation>
    <scope>NUCLEOTIDE SEQUENCE [LARGE SCALE GENOMIC DNA]</scope>
    <source>
        <strain evidence="1 2">MUT 4182</strain>
    </source>
</reference>
<evidence type="ECO:0000313" key="2">
    <source>
        <dbReference type="Proteomes" id="UP000054248"/>
    </source>
</evidence>
<organism evidence="1 2">
    <name type="scientific">Tulasnella calospora MUT 4182</name>
    <dbReference type="NCBI Taxonomy" id="1051891"/>
    <lineage>
        <taxon>Eukaryota</taxon>
        <taxon>Fungi</taxon>
        <taxon>Dikarya</taxon>
        <taxon>Basidiomycota</taxon>
        <taxon>Agaricomycotina</taxon>
        <taxon>Agaricomycetes</taxon>
        <taxon>Cantharellales</taxon>
        <taxon>Tulasnellaceae</taxon>
        <taxon>Tulasnella</taxon>
    </lineage>
</organism>
<evidence type="ECO:0000313" key="1">
    <source>
        <dbReference type="EMBL" id="KIO21043.1"/>
    </source>
</evidence>
<sequence length="251" mass="27825">MSGGVRGQNVPRAVVSFDLAVTAAHHCKEILTEHKFGDVEIAFRESTVTRSVGPRLLHHFSIINPAVDLRSPFTPAFGIQIAPLDTPHYEGTGGLYFRESSDSDRVLLLTNRHVALPPPVFDNALYHRKHSNQPAHEMIVLGSKAYADAVEAIMAKIGEQVGFAKTYKEELERLGEDADDETGNDFQQSLAKAKKTIADLDALHSEITKSWIPPSLRKLGYVLYAPPISVAPDPELYTEDWAMLNLHLDKF</sequence>
<reference evidence="2" key="2">
    <citation type="submission" date="2015-01" db="EMBL/GenBank/DDBJ databases">
        <title>Evolutionary Origins and Diversification of the Mycorrhizal Mutualists.</title>
        <authorList>
            <consortium name="DOE Joint Genome Institute"/>
            <consortium name="Mycorrhizal Genomics Consortium"/>
            <person name="Kohler A."/>
            <person name="Kuo A."/>
            <person name="Nagy L.G."/>
            <person name="Floudas D."/>
            <person name="Copeland A."/>
            <person name="Barry K.W."/>
            <person name="Cichocki N."/>
            <person name="Veneault-Fourrey C."/>
            <person name="LaButti K."/>
            <person name="Lindquist E.A."/>
            <person name="Lipzen A."/>
            <person name="Lundell T."/>
            <person name="Morin E."/>
            <person name="Murat C."/>
            <person name="Riley R."/>
            <person name="Ohm R."/>
            <person name="Sun H."/>
            <person name="Tunlid A."/>
            <person name="Henrissat B."/>
            <person name="Grigoriev I.V."/>
            <person name="Hibbett D.S."/>
            <person name="Martin F."/>
        </authorList>
    </citation>
    <scope>NUCLEOTIDE SEQUENCE [LARGE SCALE GENOMIC DNA]</scope>
    <source>
        <strain evidence="2">MUT 4182</strain>
    </source>
</reference>
<protein>
    <submittedName>
        <fullName evidence="1">Uncharacterized protein</fullName>
    </submittedName>
</protein>
<dbReference type="HOGENOM" id="CLU_1109296_0_0_1"/>
<dbReference type="OrthoDB" id="5424209at2759"/>
<gene>
    <name evidence="1" type="ORF">M407DRAFT_29309</name>
</gene>
<accession>A0A0C3KHT1</accession>